<evidence type="ECO:0000313" key="2">
    <source>
        <dbReference type="EMBL" id="MED6156167.1"/>
    </source>
</evidence>
<dbReference type="SMART" id="SM00256">
    <property type="entry name" value="FBOX"/>
    <property type="match status" value="1"/>
</dbReference>
<proteinExistence type="predicted"/>
<dbReference type="Pfam" id="PF00646">
    <property type="entry name" value="F-box"/>
    <property type="match status" value="1"/>
</dbReference>
<name>A0ABU6U4U9_9FABA</name>
<dbReference type="SUPFAM" id="SSF52047">
    <property type="entry name" value="RNI-like"/>
    <property type="match status" value="1"/>
</dbReference>
<keyword evidence="3" id="KW-1185">Reference proteome</keyword>
<reference evidence="2 3" key="1">
    <citation type="journal article" date="2023" name="Plants (Basel)">
        <title>Bridging the Gap: Combining Genomics and Transcriptomics Approaches to Understand Stylosanthes scabra, an Orphan Legume from the Brazilian Caatinga.</title>
        <authorList>
            <person name="Ferreira-Neto J.R.C."/>
            <person name="da Silva M.D."/>
            <person name="Binneck E."/>
            <person name="de Melo N.F."/>
            <person name="da Silva R.H."/>
            <person name="de Melo A.L.T.M."/>
            <person name="Pandolfi V."/>
            <person name="Bustamante F.O."/>
            <person name="Brasileiro-Vidal A.C."/>
            <person name="Benko-Iseppon A.M."/>
        </authorList>
    </citation>
    <scope>NUCLEOTIDE SEQUENCE [LARGE SCALE GENOMIC DNA]</scope>
    <source>
        <tissue evidence="2">Leaves</tissue>
    </source>
</reference>
<accession>A0ABU6U4U9</accession>
<dbReference type="Gene3D" id="3.80.10.10">
    <property type="entry name" value="Ribonuclease Inhibitor"/>
    <property type="match status" value="1"/>
</dbReference>
<dbReference type="Pfam" id="PF23622">
    <property type="entry name" value="LRR_At1g61320_AtMIF1"/>
    <property type="match status" value="1"/>
</dbReference>
<comment type="caution">
    <text evidence="2">The sequence shown here is derived from an EMBL/GenBank/DDBJ whole genome shotgun (WGS) entry which is preliminary data.</text>
</comment>
<dbReference type="EMBL" id="JASCZI010120859">
    <property type="protein sequence ID" value="MED6156167.1"/>
    <property type="molecule type" value="Genomic_DNA"/>
</dbReference>
<dbReference type="PANTHER" id="PTHR34145">
    <property type="entry name" value="OS02G0105600 PROTEIN"/>
    <property type="match status" value="1"/>
</dbReference>
<dbReference type="InterPro" id="IPR001810">
    <property type="entry name" value="F-box_dom"/>
</dbReference>
<dbReference type="InterPro" id="IPR053772">
    <property type="entry name" value="At1g61320/At1g61330-like"/>
</dbReference>
<evidence type="ECO:0000313" key="3">
    <source>
        <dbReference type="Proteomes" id="UP001341840"/>
    </source>
</evidence>
<feature type="domain" description="F-box" evidence="1">
    <location>
        <begin position="7"/>
        <end position="42"/>
    </location>
</feature>
<dbReference type="InterPro" id="IPR053781">
    <property type="entry name" value="F-box_AtFBL13-like"/>
</dbReference>
<evidence type="ECO:0000259" key="1">
    <source>
        <dbReference type="PROSITE" id="PS50181"/>
    </source>
</evidence>
<gene>
    <name evidence="2" type="ORF">PIB30_012184</name>
</gene>
<dbReference type="InterPro" id="IPR036047">
    <property type="entry name" value="F-box-like_dom_sf"/>
</dbReference>
<dbReference type="InterPro" id="IPR032675">
    <property type="entry name" value="LRR_dom_sf"/>
</dbReference>
<dbReference type="PROSITE" id="PS50181">
    <property type="entry name" value="FBOX"/>
    <property type="match status" value="1"/>
</dbReference>
<protein>
    <recommendedName>
        <fullName evidence="1">F-box domain-containing protein</fullName>
    </recommendedName>
</protein>
<dbReference type="Proteomes" id="UP001341840">
    <property type="component" value="Unassembled WGS sequence"/>
</dbReference>
<dbReference type="CDD" id="cd22160">
    <property type="entry name" value="F-box_AtFBL13-like"/>
    <property type="match status" value="1"/>
</dbReference>
<dbReference type="SUPFAM" id="SSF81383">
    <property type="entry name" value="F-box domain"/>
    <property type="match status" value="1"/>
</dbReference>
<sequence length="545" mass="63176">MFVTEKMDHISGLPKIILHNILSKLPTKDAARTSILSKEWRETWLMFPILDFCDTLVMGGPPCDEKFLGKKDIFFDYVKKTLQRFCDRGLAIKKFKLTLNCLDFEDLSHQHLDLWLKLACESGVKIVEVYLSDAEDIGQWYIFPPSLLEAKSLNKLVLMGGIKIDLEFLNHSNRFFSLQELSWWSVLLQDEREFERFISRCPLIEHITLKCCYVYKPPTIWDQQVSWTSPLNSIRMRGLQKLKVFDVQGLQEVYIDAPNLESLCFVPNSRDVPYKLDFDSCRNLRLLHLYSWNSTVLSDKWFIELFSKFPFLESLKFQNCSISESINISNAQLKVLVFSNCCNLKEVNIDAPNLISCGFFGSPCRRVVSFLSCSSQLEVNVALSINYKDLLDLREFIKDLKPRNVLSSLSLFVFNQYTDEPKPYVLQPLSPLPHIKHLDLRTVPEDEAFFFPLLNCLFSICCPETISLFLRRQFCTKPFAEFLYETLMGRKQGECHCSSGNECWWHGVKNVKVTCELNLDENLDFKTMLDALPAAGENLFFSLEL</sequence>
<organism evidence="2 3">
    <name type="scientific">Stylosanthes scabra</name>
    <dbReference type="NCBI Taxonomy" id="79078"/>
    <lineage>
        <taxon>Eukaryota</taxon>
        <taxon>Viridiplantae</taxon>
        <taxon>Streptophyta</taxon>
        <taxon>Embryophyta</taxon>
        <taxon>Tracheophyta</taxon>
        <taxon>Spermatophyta</taxon>
        <taxon>Magnoliopsida</taxon>
        <taxon>eudicotyledons</taxon>
        <taxon>Gunneridae</taxon>
        <taxon>Pentapetalae</taxon>
        <taxon>rosids</taxon>
        <taxon>fabids</taxon>
        <taxon>Fabales</taxon>
        <taxon>Fabaceae</taxon>
        <taxon>Papilionoideae</taxon>
        <taxon>50 kb inversion clade</taxon>
        <taxon>dalbergioids sensu lato</taxon>
        <taxon>Dalbergieae</taxon>
        <taxon>Pterocarpus clade</taxon>
        <taxon>Stylosanthes</taxon>
    </lineage>
</organism>
<dbReference type="PANTHER" id="PTHR34145:SF28">
    <property type="entry name" value="F-BOX DOMAIN-CONTAINING PROTEIN"/>
    <property type="match status" value="1"/>
</dbReference>
<dbReference type="InterPro" id="IPR055357">
    <property type="entry name" value="LRR_At1g61320_AtMIF1"/>
</dbReference>